<dbReference type="Proteomes" id="UP001066276">
    <property type="component" value="Chromosome 3_2"/>
</dbReference>
<dbReference type="AlphaFoldDB" id="A0AAV7U467"/>
<reference evidence="2" key="1">
    <citation type="journal article" date="2022" name="bioRxiv">
        <title>Sequencing and chromosome-scale assembly of the giantPleurodeles waltlgenome.</title>
        <authorList>
            <person name="Brown T."/>
            <person name="Elewa A."/>
            <person name="Iarovenko S."/>
            <person name="Subramanian E."/>
            <person name="Araus A.J."/>
            <person name="Petzold A."/>
            <person name="Susuki M."/>
            <person name="Suzuki K.-i.T."/>
            <person name="Hayashi T."/>
            <person name="Toyoda A."/>
            <person name="Oliveira C."/>
            <person name="Osipova E."/>
            <person name="Leigh N.D."/>
            <person name="Simon A."/>
            <person name="Yun M.H."/>
        </authorList>
    </citation>
    <scope>NUCLEOTIDE SEQUENCE</scope>
    <source>
        <strain evidence="2">20211129_DDA</strain>
        <tissue evidence="2">Liver</tissue>
    </source>
</reference>
<organism evidence="2 3">
    <name type="scientific">Pleurodeles waltl</name>
    <name type="common">Iberian ribbed newt</name>
    <dbReference type="NCBI Taxonomy" id="8319"/>
    <lineage>
        <taxon>Eukaryota</taxon>
        <taxon>Metazoa</taxon>
        <taxon>Chordata</taxon>
        <taxon>Craniata</taxon>
        <taxon>Vertebrata</taxon>
        <taxon>Euteleostomi</taxon>
        <taxon>Amphibia</taxon>
        <taxon>Batrachia</taxon>
        <taxon>Caudata</taxon>
        <taxon>Salamandroidea</taxon>
        <taxon>Salamandridae</taxon>
        <taxon>Pleurodelinae</taxon>
        <taxon>Pleurodeles</taxon>
    </lineage>
</organism>
<feature type="region of interest" description="Disordered" evidence="1">
    <location>
        <begin position="1"/>
        <end position="96"/>
    </location>
</feature>
<evidence type="ECO:0000313" key="3">
    <source>
        <dbReference type="Proteomes" id="UP001066276"/>
    </source>
</evidence>
<feature type="compositionally biased region" description="Low complexity" evidence="1">
    <location>
        <begin position="68"/>
        <end position="83"/>
    </location>
</feature>
<dbReference type="EMBL" id="JANPWB010000006">
    <property type="protein sequence ID" value="KAJ1182417.1"/>
    <property type="molecule type" value="Genomic_DNA"/>
</dbReference>
<evidence type="ECO:0000313" key="2">
    <source>
        <dbReference type="EMBL" id="KAJ1182417.1"/>
    </source>
</evidence>
<sequence>MDREVQQCLRGSGAAKSKCATGPRLNQVAERPPIIPPPLAARLREWPRASSSAHPVPCARGQDRQQARPRSSSSAPASLSLLGRQRRPRGSSRGAC</sequence>
<proteinExistence type="predicted"/>
<evidence type="ECO:0000256" key="1">
    <source>
        <dbReference type="SAM" id="MobiDB-lite"/>
    </source>
</evidence>
<keyword evidence="3" id="KW-1185">Reference proteome</keyword>
<comment type="caution">
    <text evidence="2">The sequence shown here is derived from an EMBL/GenBank/DDBJ whole genome shotgun (WGS) entry which is preliminary data.</text>
</comment>
<accession>A0AAV7U467</accession>
<gene>
    <name evidence="2" type="ORF">NDU88_007607</name>
</gene>
<protein>
    <submittedName>
        <fullName evidence="2">Uncharacterized protein</fullName>
    </submittedName>
</protein>
<name>A0AAV7U467_PLEWA</name>